<dbReference type="STRING" id="1392250.A0A2I2FT85"/>
<dbReference type="InterPro" id="IPR000845">
    <property type="entry name" value="Nucleoside_phosphorylase_d"/>
</dbReference>
<name>A0A2I2FT85_9EURO</name>
<dbReference type="GO" id="GO:0003824">
    <property type="term" value="F:catalytic activity"/>
    <property type="evidence" value="ECO:0007669"/>
    <property type="project" value="InterPro"/>
</dbReference>
<keyword evidence="3" id="KW-1185">Reference proteome</keyword>
<dbReference type="GO" id="GO:0009116">
    <property type="term" value="P:nucleoside metabolic process"/>
    <property type="evidence" value="ECO:0007669"/>
    <property type="project" value="InterPro"/>
</dbReference>
<comment type="caution">
    <text evidence="2">The sequence shown here is derived from an EMBL/GenBank/DDBJ whole genome shotgun (WGS) entry which is preliminary data.</text>
</comment>
<dbReference type="Pfam" id="PF01048">
    <property type="entry name" value="PNP_UDP_1"/>
    <property type="match status" value="1"/>
</dbReference>
<dbReference type="RefSeq" id="XP_024699152.1">
    <property type="nucleotide sequence ID" value="XM_024847986.1"/>
</dbReference>
<sequence length="438" mass="48341">MAPDGSEDPNTDLFTAQRLWEQSEWDMHTQYRNAVGACVNWDSWVPDDAGAARLCRWLYEKVVSPIEDQLADEFNTNIEDVDNLLLSLGKSKDQRSILLAQQNRLSNHAVICALGVESNAVMAVMDEVYETLPEAAREDANAYTTGRIGKTSIVVVHLPGMGKLNAASSAMRLKSSFPNVGLCLVVGVCGGAPYNSRTKKDIVLGDIIISTGLKQVDFGRYYQSGFVPKDDPEDNFGRPVERLRSFLRMLSETDHYYTRVADATNSTLNALLQSKTGQSLEYPGAHRDHLYESTYQHQCRSEQTCRTCDPTSGAVCQHALDTSCDQLGCEPGHTVARPRLRESGPTHPVVHFGRVACSDGVMKSARDRDRLVEKYDVIGFEMEAAGAWDTFPTVIVKGVCDYADSHKNKLWQGYGAAVAASCMKALLAQWVLLNDLGF</sequence>
<evidence type="ECO:0000313" key="2">
    <source>
        <dbReference type="EMBL" id="PLB43850.1"/>
    </source>
</evidence>
<dbReference type="OrthoDB" id="1658288at2759"/>
<organism evidence="2 3">
    <name type="scientific">Aspergillus steynii IBT 23096</name>
    <dbReference type="NCBI Taxonomy" id="1392250"/>
    <lineage>
        <taxon>Eukaryota</taxon>
        <taxon>Fungi</taxon>
        <taxon>Dikarya</taxon>
        <taxon>Ascomycota</taxon>
        <taxon>Pezizomycotina</taxon>
        <taxon>Eurotiomycetes</taxon>
        <taxon>Eurotiomycetidae</taxon>
        <taxon>Eurotiales</taxon>
        <taxon>Aspergillaceae</taxon>
        <taxon>Aspergillus</taxon>
        <taxon>Aspergillus subgen. Circumdati</taxon>
    </lineage>
</organism>
<dbReference type="Gene3D" id="3.40.50.1580">
    <property type="entry name" value="Nucleoside phosphorylase domain"/>
    <property type="match status" value="1"/>
</dbReference>
<accession>A0A2I2FT85</accession>
<protein>
    <submittedName>
        <fullName evidence="2">Purine and uridine phosphorylase</fullName>
    </submittedName>
</protein>
<dbReference type="EMBL" id="MSFO01000010">
    <property type="protein sequence ID" value="PLB43850.1"/>
    <property type="molecule type" value="Genomic_DNA"/>
</dbReference>
<dbReference type="InterPro" id="IPR035994">
    <property type="entry name" value="Nucleoside_phosphorylase_sf"/>
</dbReference>
<proteinExistence type="predicted"/>
<evidence type="ECO:0000259" key="1">
    <source>
        <dbReference type="Pfam" id="PF01048"/>
    </source>
</evidence>
<dbReference type="VEuPathDB" id="FungiDB:P170DRAFT_430860"/>
<dbReference type="Proteomes" id="UP000234275">
    <property type="component" value="Unassembled WGS sequence"/>
</dbReference>
<dbReference type="InterPro" id="IPR053137">
    <property type="entry name" value="NLR-like"/>
</dbReference>
<reference evidence="2 3" key="1">
    <citation type="submission" date="2016-12" db="EMBL/GenBank/DDBJ databases">
        <title>The genomes of Aspergillus section Nigri reveals drivers in fungal speciation.</title>
        <authorList>
            <consortium name="DOE Joint Genome Institute"/>
            <person name="Vesth T.C."/>
            <person name="Nybo J."/>
            <person name="Theobald S."/>
            <person name="Brandl J."/>
            <person name="Frisvad J.C."/>
            <person name="Nielsen K.F."/>
            <person name="Lyhne E.K."/>
            <person name="Kogle M.E."/>
            <person name="Kuo A."/>
            <person name="Riley R."/>
            <person name="Clum A."/>
            <person name="Nolan M."/>
            <person name="Lipzen A."/>
            <person name="Salamov A."/>
            <person name="Henrissat B."/>
            <person name="Wiebenga A."/>
            <person name="De Vries R.P."/>
            <person name="Grigoriev I.V."/>
            <person name="Mortensen U.H."/>
            <person name="Andersen M.R."/>
            <person name="Baker S.E."/>
        </authorList>
    </citation>
    <scope>NUCLEOTIDE SEQUENCE [LARGE SCALE GENOMIC DNA]</scope>
    <source>
        <strain evidence="2 3">IBT 23096</strain>
    </source>
</reference>
<dbReference type="GeneID" id="36555685"/>
<feature type="domain" description="Nucleoside phosphorylase" evidence="1">
    <location>
        <begin position="108"/>
        <end position="385"/>
    </location>
</feature>
<dbReference type="PANTHER" id="PTHR46082">
    <property type="entry name" value="ATP/GTP-BINDING PROTEIN-RELATED"/>
    <property type="match status" value="1"/>
</dbReference>
<dbReference type="SUPFAM" id="SSF53167">
    <property type="entry name" value="Purine and uridine phosphorylases"/>
    <property type="match status" value="1"/>
</dbReference>
<evidence type="ECO:0000313" key="3">
    <source>
        <dbReference type="Proteomes" id="UP000234275"/>
    </source>
</evidence>
<gene>
    <name evidence="2" type="ORF">P170DRAFT_430860</name>
</gene>
<dbReference type="AlphaFoldDB" id="A0A2I2FT85"/>
<dbReference type="PANTHER" id="PTHR46082:SF6">
    <property type="entry name" value="AAA+ ATPASE DOMAIN-CONTAINING PROTEIN-RELATED"/>
    <property type="match status" value="1"/>
</dbReference>